<keyword evidence="5 8" id="KW-0732">Signal</keyword>
<keyword evidence="7" id="KW-0998">Cell outer membrane</keyword>
<comment type="subcellular location">
    <subcellularLocation>
        <location evidence="1">Cell envelope</location>
    </subcellularLocation>
    <subcellularLocation>
        <location evidence="2">Cell outer membrane</location>
    </subcellularLocation>
    <subcellularLocation>
        <location evidence="3">Secreted</location>
    </subcellularLocation>
</comment>
<evidence type="ECO:0000256" key="7">
    <source>
        <dbReference type="ARBA" id="ARBA00023237"/>
    </source>
</evidence>
<organism evidence="9 10">
    <name type="scientific">Tieghemostelium lacteum</name>
    <name type="common">Slime mold</name>
    <name type="synonym">Dictyostelium lacteum</name>
    <dbReference type="NCBI Taxonomy" id="361077"/>
    <lineage>
        <taxon>Eukaryota</taxon>
        <taxon>Amoebozoa</taxon>
        <taxon>Evosea</taxon>
        <taxon>Eumycetozoa</taxon>
        <taxon>Dictyostelia</taxon>
        <taxon>Dictyosteliales</taxon>
        <taxon>Raperosteliaceae</taxon>
        <taxon>Tieghemostelium</taxon>
    </lineage>
</organism>
<proteinExistence type="predicted"/>
<comment type="caution">
    <text evidence="9">The sequence shown here is derived from an EMBL/GenBank/DDBJ whole genome shotgun (WGS) entry which is preliminary data.</text>
</comment>
<evidence type="ECO:0000256" key="1">
    <source>
        <dbReference type="ARBA" id="ARBA00004196"/>
    </source>
</evidence>
<keyword evidence="9" id="KW-0812">Transmembrane</keyword>
<evidence type="ECO:0000313" key="10">
    <source>
        <dbReference type="Proteomes" id="UP000076078"/>
    </source>
</evidence>
<dbReference type="InParanoid" id="A0A151ZE10"/>
<name>A0A151ZE10_TIELA</name>
<dbReference type="PANTHER" id="PTHR11319:SF35">
    <property type="entry name" value="OUTER MEMBRANE PROTEIN PMPC-RELATED"/>
    <property type="match status" value="1"/>
</dbReference>
<evidence type="ECO:0000256" key="4">
    <source>
        <dbReference type="ARBA" id="ARBA00022525"/>
    </source>
</evidence>
<evidence type="ECO:0000313" key="9">
    <source>
        <dbReference type="EMBL" id="KYQ92165.1"/>
    </source>
</evidence>
<dbReference type="InterPro" id="IPR012334">
    <property type="entry name" value="Pectin_lyas_fold"/>
</dbReference>
<sequence>MNRYIVKCYIFLTIFTIVNSMTCKVNYGTKTIRDCINELTEKSEMIIQISSNSNSYTECPGKVTLPNNVILKIESQNLNQMVTYDCTANNGNFIWISNENSSSNIVIRGINIIGNNLDTGSACIELNGSYRSNIFAMYNVTMQKCAGGAIKTTFYLFLRNCQFTNNKAQFGGAIHSDCLNIDGCVFQGNQATESGGAIYLPDDSGAFIIENSEFRDNTASVNGGAINSGYTDMYIANSKFINNSASIGGHLNTATLNTVQIINSILLDGLAIQSGGGINFMESCKLVNFTGSTFKANVAENIVGTINFDSESHGRKTNVISGVFYQDNYPFSNEFLKFTNSVQVLNLIDCPCNPISYNEYNQTFCLNVQGDCKNGYAQVNNQGIVTSCNCVSSNCNSHDFNDNSTIISKGSHHFKSLVFTFLTVTINIYLLN</sequence>
<keyword evidence="4" id="KW-0964">Secreted</keyword>
<dbReference type="Gene3D" id="2.160.20.10">
    <property type="entry name" value="Single-stranded right-handed beta-helix, Pectin lyase-like"/>
    <property type="match status" value="1"/>
</dbReference>
<evidence type="ECO:0000256" key="2">
    <source>
        <dbReference type="ARBA" id="ARBA00004442"/>
    </source>
</evidence>
<dbReference type="OMA" id="INFMESC"/>
<keyword evidence="6" id="KW-0472">Membrane</keyword>
<dbReference type="NCBIfam" id="TIGR01376">
    <property type="entry name" value="POMP_repeat"/>
    <property type="match status" value="2"/>
</dbReference>
<dbReference type="EMBL" id="LODT01000031">
    <property type="protein sequence ID" value="KYQ92165.1"/>
    <property type="molecule type" value="Genomic_DNA"/>
</dbReference>
<evidence type="ECO:0000256" key="3">
    <source>
        <dbReference type="ARBA" id="ARBA00004613"/>
    </source>
</evidence>
<dbReference type="SUPFAM" id="SSF51126">
    <property type="entry name" value="Pectin lyase-like"/>
    <property type="match status" value="1"/>
</dbReference>
<reference evidence="9 10" key="1">
    <citation type="submission" date="2015-12" db="EMBL/GenBank/DDBJ databases">
        <title>Dictyostelia acquired genes for synthesis and detection of signals that induce cell-type specialization by lateral gene transfer from prokaryotes.</title>
        <authorList>
            <person name="Gloeckner G."/>
            <person name="Schaap P."/>
        </authorList>
    </citation>
    <scope>NUCLEOTIDE SEQUENCE [LARGE SCALE GENOMIC DNA]</scope>
    <source>
        <strain evidence="9 10">TK</strain>
    </source>
</reference>
<dbReference type="InterPro" id="IPR003368">
    <property type="entry name" value="POMP_repeat"/>
</dbReference>
<evidence type="ECO:0000256" key="5">
    <source>
        <dbReference type="ARBA" id="ARBA00022729"/>
    </source>
</evidence>
<feature type="chain" id="PRO_5007593180" evidence="8">
    <location>
        <begin position="21"/>
        <end position="432"/>
    </location>
</feature>
<dbReference type="PANTHER" id="PTHR11319">
    <property type="entry name" value="G PROTEIN-COUPLED RECEPTOR-RELATED"/>
    <property type="match status" value="1"/>
</dbReference>
<dbReference type="AlphaFoldDB" id="A0A151ZE10"/>
<dbReference type="GO" id="GO:0005576">
    <property type="term" value="C:extracellular region"/>
    <property type="evidence" value="ECO:0007669"/>
    <property type="project" value="UniProtKB-SubCell"/>
</dbReference>
<protein>
    <submittedName>
        <fullName evidence="9">Putative transmembrane protein</fullName>
    </submittedName>
</protein>
<gene>
    <name evidence="9" type="ORF">DLAC_07007</name>
</gene>
<evidence type="ECO:0000256" key="8">
    <source>
        <dbReference type="SAM" id="SignalP"/>
    </source>
</evidence>
<dbReference type="Pfam" id="PF02415">
    <property type="entry name" value="Chlam_PMP"/>
    <property type="match status" value="3"/>
</dbReference>
<dbReference type="Proteomes" id="UP000076078">
    <property type="component" value="Unassembled WGS sequence"/>
</dbReference>
<feature type="signal peptide" evidence="8">
    <location>
        <begin position="1"/>
        <end position="20"/>
    </location>
</feature>
<accession>A0A151ZE10</accession>
<dbReference type="OrthoDB" id="5989148at2759"/>
<dbReference type="InterPro" id="IPR011050">
    <property type="entry name" value="Pectin_lyase_fold/virulence"/>
</dbReference>
<keyword evidence="10" id="KW-1185">Reference proteome</keyword>
<evidence type="ECO:0000256" key="6">
    <source>
        <dbReference type="ARBA" id="ARBA00023136"/>
    </source>
</evidence>